<dbReference type="InterPro" id="IPR055558">
    <property type="entry name" value="DUF7134"/>
</dbReference>
<dbReference type="Pfam" id="PF23539">
    <property type="entry name" value="DUF7134"/>
    <property type="match status" value="1"/>
</dbReference>
<feature type="transmembrane region" description="Helical" evidence="9">
    <location>
        <begin position="38"/>
        <end position="55"/>
    </location>
</feature>
<sequence length="401" mass="41669">MTEGRTFIRPLATRSIVVDVVWAVVAALAFLAPVDLELEHASILAVVAAAGAIAVRRISPSVAMLLVVTLGFVQVAGGERPSLVDLAIFVVIGTSAIVGTRAEVVLSGLLAFVAGVGATLYLTVTGFRFAVLVNGPRDQAFLAMAAPAAALLAVWAGGLAVRAFRSRDRESERRAHAEEARSRAEAVATEAEATATRAIDVAESERIRAAIARDVHDVVGHSLAVIIAQADSVPFLADEARVREVSATIASTARSSLMEVRQVLGQIDGTGDSGPATLDEIVQGIRDAGVPVEHAVRGGPRPFGHDAGTAARRVLQEMLTNALRHGAPGMPVTVRETWRSADLVLEVENVVGSGATGGSGRGVDGMRSRLAALDGSFDAAVLDDVFVARARIPIDIPGGTR</sequence>
<evidence type="ECO:0000313" key="12">
    <source>
        <dbReference type="EMBL" id="MBM7803435.1"/>
    </source>
</evidence>
<proteinExistence type="predicted"/>
<evidence type="ECO:0000259" key="10">
    <source>
        <dbReference type="Pfam" id="PF07730"/>
    </source>
</evidence>
<evidence type="ECO:0000256" key="5">
    <source>
        <dbReference type="ARBA" id="ARBA00022741"/>
    </source>
</evidence>
<evidence type="ECO:0000256" key="4">
    <source>
        <dbReference type="ARBA" id="ARBA00022679"/>
    </source>
</evidence>
<evidence type="ECO:0000256" key="1">
    <source>
        <dbReference type="ARBA" id="ARBA00000085"/>
    </source>
</evidence>
<feature type="transmembrane region" description="Helical" evidence="9">
    <location>
        <begin position="83"/>
        <end position="102"/>
    </location>
</feature>
<feature type="transmembrane region" description="Helical" evidence="9">
    <location>
        <begin position="141"/>
        <end position="164"/>
    </location>
</feature>
<keyword evidence="8" id="KW-0902">Two-component regulatory system</keyword>
<feature type="domain" description="DUF7134" evidence="11">
    <location>
        <begin position="12"/>
        <end position="163"/>
    </location>
</feature>
<comment type="caution">
    <text evidence="12">The sequence shown here is derived from an EMBL/GenBank/DDBJ whole genome shotgun (WGS) entry which is preliminary data.</text>
</comment>
<dbReference type="PANTHER" id="PTHR24421">
    <property type="entry name" value="NITRATE/NITRITE SENSOR PROTEIN NARX-RELATED"/>
    <property type="match status" value="1"/>
</dbReference>
<feature type="transmembrane region" description="Helical" evidence="9">
    <location>
        <begin position="62"/>
        <end position="77"/>
    </location>
</feature>
<dbReference type="InterPro" id="IPR050482">
    <property type="entry name" value="Sensor_HK_TwoCompSys"/>
</dbReference>
<accession>A0ABS2RWN9</accession>
<evidence type="ECO:0000256" key="6">
    <source>
        <dbReference type="ARBA" id="ARBA00022777"/>
    </source>
</evidence>
<evidence type="ECO:0000313" key="13">
    <source>
        <dbReference type="Proteomes" id="UP000746584"/>
    </source>
</evidence>
<protein>
    <recommendedName>
        <fullName evidence="2">histidine kinase</fullName>
        <ecNumber evidence="2">2.7.13.3</ecNumber>
    </recommendedName>
</protein>
<dbReference type="Proteomes" id="UP000746584">
    <property type="component" value="Unassembled WGS sequence"/>
</dbReference>
<evidence type="ECO:0000256" key="8">
    <source>
        <dbReference type="ARBA" id="ARBA00023012"/>
    </source>
</evidence>
<keyword evidence="7" id="KW-0067">ATP-binding</keyword>
<keyword evidence="9" id="KW-1133">Transmembrane helix</keyword>
<evidence type="ECO:0000256" key="9">
    <source>
        <dbReference type="SAM" id="Phobius"/>
    </source>
</evidence>
<dbReference type="PANTHER" id="PTHR24421:SF10">
    <property type="entry name" value="NITRATE_NITRITE SENSOR PROTEIN NARQ"/>
    <property type="match status" value="1"/>
</dbReference>
<keyword evidence="13" id="KW-1185">Reference proteome</keyword>
<dbReference type="EC" id="2.7.13.3" evidence="2"/>
<keyword evidence="4" id="KW-0808">Transferase</keyword>
<dbReference type="GO" id="GO:0016301">
    <property type="term" value="F:kinase activity"/>
    <property type="evidence" value="ECO:0007669"/>
    <property type="project" value="UniProtKB-KW"/>
</dbReference>
<feature type="transmembrane region" description="Helical" evidence="9">
    <location>
        <begin position="12"/>
        <end position="32"/>
    </location>
</feature>
<feature type="domain" description="Signal transduction histidine kinase subgroup 3 dimerisation and phosphoacceptor" evidence="10">
    <location>
        <begin position="208"/>
        <end position="267"/>
    </location>
</feature>
<keyword evidence="5" id="KW-0547">Nucleotide-binding</keyword>
<reference evidence="12 13" key="1">
    <citation type="submission" date="2021-01" db="EMBL/GenBank/DDBJ databases">
        <title>Sequencing the genomes of 1000 actinobacteria strains.</title>
        <authorList>
            <person name="Klenk H.-P."/>
        </authorList>
    </citation>
    <scope>NUCLEOTIDE SEQUENCE [LARGE SCALE GENOMIC DNA]</scope>
    <source>
        <strain evidence="12 13">DSM 20542</strain>
    </source>
</reference>
<evidence type="ECO:0000256" key="7">
    <source>
        <dbReference type="ARBA" id="ARBA00022840"/>
    </source>
</evidence>
<name>A0ABS2RWN9_9MICO</name>
<keyword evidence="6 12" id="KW-0418">Kinase</keyword>
<dbReference type="InterPro" id="IPR011712">
    <property type="entry name" value="Sig_transdc_His_kin_sub3_dim/P"/>
</dbReference>
<dbReference type="Pfam" id="PF07730">
    <property type="entry name" value="HisKA_3"/>
    <property type="match status" value="1"/>
</dbReference>
<organism evidence="12 13">
    <name type="scientific">Curtobacterium luteum</name>
    <dbReference type="NCBI Taxonomy" id="33881"/>
    <lineage>
        <taxon>Bacteria</taxon>
        <taxon>Bacillati</taxon>
        <taxon>Actinomycetota</taxon>
        <taxon>Actinomycetes</taxon>
        <taxon>Micrococcales</taxon>
        <taxon>Microbacteriaceae</taxon>
        <taxon>Curtobacterium</taxon>
    </lineage>
</organism>
<keyword evidence="9" id="KW-0472">Membrane</keyword>
<dbReference type="EMBL" id="JAFBCG010000001">
    <property type="protein sequence ID" value="MBM7803435.1"/>
    <property type="molecule type" value="Genomic_DNA"/>
</dbReference>
<comment type="catalytic activity">
    <reaction evidence="1">
        <text>ATP + protein L-histidine = ADP + protein N-phospho-L-histidine.</text>
        <dbReference type="EC" id="2.7.13.3"/>
    </reaction>
</comment>
<dbReference type="Gene3D" id="3.30.565.10">
    <property type="entry name" value="Histidine kinase-like ATPase, C-terminal domain"/>
    <property type="match status" value="1"/>
</dbReference>
<feature type="transmembrane region" description="Helical" evidence="9">
    <location>
        <begin position="109"/>
        <end position="129"/>
    </location>
</feature>
<dbReference type="InterPro" id="IPR036890">
    <property type="entry name" value="HATPase_C_sf"/>
</dbReference>
<dbReference type="RefSeq" id="WP_175327500.1">
    <property type="nucleotide sequence ID" value="NZ_JABMCD010000050.1"/>
</dbReference>
<evidence type="ECO:0000256" key="2">
    <source>
        <dbReference type="ARBA" id="ARBA00012438"/>
    </source>
</evidence>
<keyword evidence="9" id="KW-0812">Transmembrane</keyword>
<gene>
    <name evidence="12" type="ORF">JOE58_002686</name>
</gene>
<evidence type="ECO:0000256" key="3">
    <source>
        <dbReference type="ARBA" id="ARBA00022553"/>
    </source>
</evidence>
<dbReference type="SUPFAM" id="SSF55874">
    <property type="entry name" value="ATPase domain of HSP90 chaperone/DNA topoisomerase II/histidine kinase"/>
    <property type="match status" value="1"/>
</dbReference>
<keyword evidence="3" id="KW-0597">Phosphoprotein</keyword>
<evidence type="ECO:0000259" key="11">
    <source>
        <dbReference type="Pfam" id="PF23539"/>
    </source>
</evidence>
<dbReference type="Gene3D" id="1.20.5.1930">
    <property type="match status" value="1"/>
</dbReference>